<accession>A0A8X6WJ90</accession>
<keyword evidence="2" id="KW-1185">Reference proteome</keyword>
<evidence type="ECO:0000313" key="2">
    <source>
        <dbReference type="Proteomes" id="UP000887159"/>
    </source>
</evidence>
<name>A0A8X6WJ90_TRICX</name>
<proteinExistence type="predicted"/>
<comment type="caution">
    <text evidence="1">The sequence shown here is derived from an EMBL/GenBank/DDBJ whole genome shotgun (WGS) entry which is preliminary data.</text>
</comment>
<organism evidence="1 2">
    <name type="scientific">Trichonephila clavipes</name>
    <name type="common">Golden silk orbweaver</name>
    <name type="synonym">Nephila clavipes</name>
    <dbReference type="NCBI Taxonomy" id="2585209"/>
    <lineage>
        <taxon>Eukaryota</taxon>
        <taxon>Metazoa</taxon>
        <taxon>Ecdysozoa</taxon>
        <taxon>Arthropoda</taxon>
        <taxon>Chelicerata</taxon>
        <taxon>Arachnida</taxon>
        <taxon>Araneae</taxon>
        <taxon>Araneomorphae</taxon>
        <taxon>Entelegynae</taxon>
        <taxon>Araneoidea</taxon>
        <taxon>Nephilidae</taxon>
        <taxon>Trichonephila</taxon>
    </lineage>
</organism>
<dbReference type="GO" id="GO:0003676">
    <property type="term" value="F:nucleic acid binding"/>
    <property type="evidence" value="ECO:0007669"/>
    <property type="project" value="InterPro"/>
</dbReference>
<evidence type="ECO:0000313" key="1">
    <source>
        <dbReference type="EMBL" id="GFY35900.1"/>
    </source>
</evidence>
<dbReference type="AlphaFoldDB" id="A0A8X6WJ90"/>
<dbReference type="Proteomes" id="UP000887159">
    <property type="component" value="Unassembled WGS sequence"/>
</dbReference>
<dbReference type="Gene3D" id="3.30.420.10">
    <property type="entry name" value="Ribonuclease H-like superfamily/Ribonuclease H"/>
    <property type="match status" value="1"/>
</dbReference>
<sequence length="88" mass="9853">MQWPGRSPEFSPFEHDWDALGLPVAALNPPSKNLAMPSTALEEQWLIFPAELVDRIIESITHRCMCCIDLRGGEGILPHIKSTFPVLN</sequence>
<gene>
    <name evidence="1" type="primary">AVEN_83981_1</name>
    <name evidence="1" type="ORF">TNCV_4842721</name>
</gene>
<protein>
    <submittedName>
        <fullName evidence="1">DDE_3 domain-containing protein</fullName>
    </submittedName>
</protein>
<dbReference type="EMBL" id="BMAU01021435">
    <property type="protein sequence ID" value="GFY35900.1"/>
    <property type="molecule type" value="Genomic_DNA"/>
</dbReference>
<dbReference type="InterPro" id="IPR036397">
    <property type="entry name" value="RNaseH_sf"/>
</dbReference>
<reference evidence="1" key="1">
    <citation type="submission" date="2020-08" db="EMBL/GenBank/DDBJ databases">
        <title>Multicomponent nature underlies the extraordinary mechanical properties of spider dragline silk.</title>
        <authorList>
            <person name="Kono N."/>
            <person name="Nakamura H."/>
            <person name="Mori M."/>
            <person name="Yoshida Y."/>
            <person name="Ohtoshi R."/>
            <person name="Malay A.D."/>
            <person name="Moran D.A.P."/>
            <person name="Tomita M."/>
            <person name="Numata K."/>
            <person name="Arakawa K."/>
        </authorList>
    </citation>
    <scope>NUCLEOTIDE SEQUENCE</scope>
</reference>